<protein>
    <recommendedName>
        <fullName evidence="3">Phage tail protein</fullName>
    </recommendedName>
</protein>
<evidence type="ECO:0008006" key="3">
    <source>
        <dbReference type="Google" id="ProtNLM"/>
    </source>
</evidence>
<evidence type="ECO:0000313" key="1">
    <source>
        <dbReference type="EMBL" id="GJN56436.1"/>
    </source>
</evidence>
<organism evidence="1 2">
    <name type="scientific">Pseudomonas tohonis</name>
    <dbReference type="NCBI Taxonomy" id="2725477"/>
    <lineage>
        <taxon>Bacteria</taxon>
        <taxon>Pseudomonadati</taxon>
        <taxon>Pseudomonadota</taxon>
        <taxon>Gammaproteobacteria</taxon>
        <taxon>Pseudomonadales</taxon>
        <taxon>Pseudomonadaceae</taxon>
        <taxon>Pseudomonas</taxon>
    </lineage>
</organism>
<accession>A0ABQ4WAE2</accession>
<comment type="caution">
    <text evidence="1">The sequence shown here is derived from an EMBL/GenBank/DDBJ whole genome shotgun (WGS) entry which is preliminary data.</text>
</comment>
<dbReference type="EMBL" id="BQKM01000038">
    <property type="protein sequence ID" value="GJN56436.1"/>
    <property type="molecule type" value="Genomic_DNA"/>
</dbReference>
<dbReference type="RefSeq" id="WP_236247316.1">
    <property type="nucleotide sequence ID" value="NZ_BQKM01000038.1"/>
</dbReference>
<name>A0ABQ4WAE2_9PSED</name>
<dbReference type="Proteomes" id="UP001054892">
    <property type="component" value="Unassembled WGS sequence"/>
</dbReference>
<proteinExistence type="predicted"/>
<keyword evidence="2" id="KW-1185">Reference proteome</keyword>
<gene>
    <name evidence="1" type="ORF">TUM20286_61880</name>
</gene>
<sequence length="120" mass="13451">MTHFEQFIQYRALSFKFKTAGMSLGVFERMLANKSIGTNQDGTFVPTESLEEALPFKVQNVCAKLAQPLVDRLDEALGVLDMTKRDFIELALIEALDKVDQVLKDTDAFEYVDARAEGGE</sequence>
<reference evidence="1 2" key="1">
    <citation type="submission" date="2021-12" db="EMBL/GenBank/DDBJ databases">
        <title>Characterization of novel class B3 metallo-beta-lactamase from novel Pseudomonas species.</title>
        <authorList>
            <person name="Yamada K."/>
            <person name="Aoki K."/>
            <person name="Ishii Y."/>
        </authorList>
    </citation>
    <scope>NUCLEOTIDE SEQUENCE [LARGE SCALE GENOMIC DNA]</scope>
    <source>
        <strain evidence="1 2">TUM20286</strain>
    </source>
</reference>
<evidence type="ECO:0000313" key="2">
    <source>
        <dbReference type="Proteomes" id="UP001054892"/>
    </source>
</evidence>